<feature type="domain" description="ABM" evidence="1">
    <location>
        <begin position="159"/>
        <end position="201"/>
    </location>
</feature>
<comment type="caution">
    <text evidence="2">The sequence shown here is derived from an EMBL/GenBank/DDBJ whole genome shotgun (WGS) entry which is preliminary data.</text>
</comment>
<name>A0ABR3Z803_9PEZI</name>
<organism evidence="2 3">
    <name type="scientific">Sporothrix stenoceras</name>
    <dbReference type="NCBI Taxonomy" id="5173"/>
    <lineage>
        <taxon>Eukaryota</taxon>
        <taxon>Fungi</taxon>
        <taxon>Dikarya</taxon>
        <taxon>Ascomycota</taxon>
        <taxon>Pezizomycotina</taxon>
        <taxon>Sordariomycetes</taxon>
        <taxon>Sordariomycetidae</taxon>
        <taxon>Ophiostomatales</taxon>
        <taxon>Ophiostomataceae</taxon>
        <taxon>Sporothrix</taxon>
    </lineage>
</organism>
<accession>A0ABR3Z803</accession>
<dbReference type="Pfam" id="PF03992">
    <property type="entry name" value="ABM"/>
    <property type="match status" value="1"/>
</dbReference>
<dbReference type="EMBL" id="JAWCUI010000025">
    <property type="protein sequence ID" value="KAL1895948.1"/>
    <property type="molecule type" value="Genomic_DNA"/>
</dbReference>
<reference evidence="2 3" key="1">
    <citation type="journal article" date="2024" name="IMA Fungus">
        <title>IMA Genome - F19 : A genome assembly and annotation guide to empower mycologists, including annotated draft genome sequences of Ceratocystis pirilliformis, Diaporthe australafricana, Fusarium ophioides, Paecilomyces lecythidis, and Sporothrix stenoceras.</title>
        <authorList>
            <person name="Aylward J."/>
            <person name="Wilson A.M."/>
            <person name="Visagie C.M."/>
            <person name="Spraker J."/>
            <person name="Barnes I."/>
            <person name="Buitendag C."/>
            <person name="Ceriani C."/>
            <person name="Del Mar Angel L."/>
            <person name="du Plessis D."/>
            <person name="Fuchs T."/>
            <person name="Gasser K."/>
            <person name="Kramer D."/>
            <person name="Li W."/>
            <person name="Munsamy K."/>
            <person name="Piso A."/>
            <person name="Price J.L."/>
            <person name="Sonnekus B."/>
            <person name="Thomas C."/>
            <person name="van der Nest A."/>
            <person name="van Dijk A."/>
            <person name="van Heerden A."/>
            <person name="van Vuuren N."/>
            <person name="Yilmaz N."/>
            <person name="Duong T.A."/>
            <person name="van der Merwe N.A."/>
            <person name="Wingfield M.J."/>
            <person name="Wingfield B.D."/>
        </authorList>
    </citation>
    <scope>NUCLEOTIDE SEQUENCE [LARGE SCALE GENOMIC DNA]</scope>
    <source>
        <strain evidence="2 3">CMW 5346</strain>
    </source>
</reference>
<gene>
    <name evidence="2" type="ORF">Sste5346_005047</name>
</gene>
<dbReference type="Gene3D" id="3.30.70.100">
    <property type="match status" value="1"/>
</dbReference>
<evidence type="ECO:0000313" key="3">
    <source>
        <dbReference type="Proteomes" id="UP001583186"/>
    </source>
</evidence>
<dbReference type="InterPro" id="IPR007138">
    <property type="entry name" value="ABM_dom"/>
</dbReference>
<dbReference type="InterPro" id="IPR011008">
    <property type="entry name" value="Dimeric_a/b-barrel"/>
</dbReference>
<proteinExistence type="predicted"/>
<evidence type="ECO:0000259" key="1">
    <source>
        <dbReference type="Pfam" id="PF03992"/>
    </source>
</evidence>
<dbReference type="Proteomes" id="UP001583186">
    <property type="component" value="Unassembled WGS sequence"/>
</dbReference>
<evidence type="ECO:0000313" key="2">
    <source>
        <dbReference type="EMBL" id="KAL1895948.1"/>
    </source>
</evidence>
<keyword evidence="3" id="KW-1185">Reference proteome</keyword>
<protein>
    <recommendedName>
        <fullName evidence="1">ABM domain-containing protein</fullName>
    </recommendedName>
</protein>
<dbReference type="SUPFAM" id="SSF54909">
    <property type="entry name" value="Dimeric alpha+beta barrel"/>
    <property type="match status" value="1"/>
</dbReference>
<sequence length="220" mass="24746">MSNFIVWRHLAPKPCNEEAVLKTLAAVVQHARTDREAVVGIWVWQQVADDSTGVLPWVYGETQHRPFTGELPAIMIQEIYRSEPDYRAFSESAAYVSNVVEFKTLLREPPKEQNLTPATGFSFRPNSPYSTTEDLYVVAARIQYNPGTVPAGVNCWKTVTSFVEQSEKEGTLGYNFVMDAADPSALYSLEVYRDLAAFDVHKIRTGLTIRVFKQVASSFD</sequence>